<name>A0AAD5NBL0_PARTN</name>
<reference evidence="1" key="1">
    <citation type="submission" date="2021-06" db="EMBL/GenBank/DDBJ databases">
        <title>Parelaphostrongylus tenuis whole genome reference sequence.</title>
        <authorList>
            <person name="Garwood T.J."/>
            <person name="Larsen P.A."/>
            <person name="Fountain-Jones N.M."/>
            <person name="Garbe J.R."/>
            <person name="Macchietto M.G."/>
            <person name="Kania S.A."/>
            <person name="Gerhold R.W."/>
            <person name="Richards J.E."/>
            <person name="Wolf T.M."/>
        </authorList>
    </citation>
    <scope>NUCLEOTIDE SEQUENCE</scope>
    <source>
        <strain evidence="1">MNPRO001-30</strain>
        <tissue evidence="1">Meninges</tissue>
    </source>
</reference>
<organism evidence="1 2">
    <name type="scientific">Parelaphostrongylus tenuis</name>
    <name type="common">Meningeal worm</name>
    <dbReference type="NCBI Taxonomy" id="148309"/>
    <lineage>
        <taxon>Eukaryota</taxon>
        <taxon>Metazoa</taxon>
        <taxon>Ecdysozoa</taxon>
        <taxon>Nematoda</taxon>
        <taxon>Chromadorea</taxon>
        <taxon>Rhabditida</taxon>
        <taxon>Rhabditina</taxon>
        <taxon>Rhabditomorpha</taxon>
        <taxon>Strongyloidea</taxon>
        <taxon>Metastrongylidae</taxon>
        <taxon>Parelaphostrongylus</taxon>
    </lineage>
</organism>
<keyword evidence="2" id="KW-1185">Reference proteome</keyword>
<dbReference type="Proteomes" id="UP001196413">
    <property type="component" value="Unassembled WGS sequence"/>
</dbReference>
<dbReference type="EMBL" id="JAHQIW010005084">
    <property type="protein sequence ID" value="KAJ1364864.1"/>
    <property type="molecule type" value="Genomic_DNA"/>
</dbReference>
<comment type="caution">
    <text evidence="1">The sequence shown here is derived from an EMBL/GenBank/DDBJ whole genome shotgun (WGS) entry which is preliminary data.</text>
</comment>
<evidence type="ECO:0000313" key="1">
    <source>
        <dbReference type="EMBL" id="KAJ1364864.1"/>
    </source>
</evidence>
<gene>
    <name evidence="1" type="ORF">KIN20_025052</name>
</gene>
<sequence length="150" mass="16768">MMSNLLRNGWKVYHSSYSTYSSSFTADDSSRLPTIVCPRRYVPCISRHSSQIISNCDKNVNSITTPQHCHWMRSTGPWRLCMPQGKRDGHGGKTCVNTGWETHEYNETSSYNILLRNLLPRLVNVPAFRSSFVPAILGDDLKGVDGGGCA</sequence>
<evidence type="ECO:0000313" key="2">
    <source>
        <dbReference type="Proteomes" id="UP001196413"/>
    </source>
</evidence>
<protein>
    <submittedName>
        <fullName evidence="1">Uncharacterized protein</fullName>
    </submittedName>
</protein>
<dbReference type="AlphaFoldDB" id="A0AAD5NBL0"/>
<proteinExistence type="predicted"/>
<accession>A0AAD5NBL0</accession>